<keyword evidence="2" id="KW-1185">Reference proteome</keyword>
<evidence type="ECO:0000313" key="1">
    <source>
        <dbReference type="EMBL" id="EFJ37230.1"/>
    </source>
</evidence>
<sequence length="150" mass="16488">MALYNPASCSCAKVYVATVPLRVPPGPPSWLINAVEASGTTKLCHYMTIVQSKQQCTVFDFQPENPEDPLVALALICGQQVSGIVQQRRLPRLPSSRIELVGNMLPGLDLTSAVEFNNSWPTDLILHRHDCRHHTAGLVGHLTGRMCIFI</sequence>
<dbReference type="PANTHER" id="PTHR36342">
    <property type="entry name" value="PTB DOMAIN ENGULFMENT ADAPTER"/>
    <property type="match status" value="1"/>
</dbReference>
<protein>
    <submittedName>
        <fullName evidence="1">Uncharacterized protein</fullName>
    </submittedName>
</protein>
<dbReference type="PANTHER" id="PTHR36342:SF1">
    <property type="entry name" value="PTB DOMAIN ENGULFMENT ADAPTER"/>
    <property type="match status" value="1"/>
</dbReference>
<accession>D8QRE0</accession>
<dbReference type="HOGENOM" id="CLU_111332_0_0_1"/>
<gene>
    <name evidence="1" type="ORF">SELMODRAFT_76815</name>
</gene>
<dbReference type="OMA" id="GRMCIFI"/>
<dbReference type="InParanoid" id="D8QRE0"/>
<dbReference type="eggNOG" id="ENOG502RZWK">
    <property type="taxonomic scope" value="Eukaryota"/>
</dbReference>
<dbReference type="Proteomes" id="UP000001514">
    <property type="component" value="Unassembled WGS sequence"/>
</dbReference>
<dbReference type="Gramene" id="EFJ37230">
    <property type="protein sequence ID" value="EFJ37230"/>
    <property type="gene ID" value="SELMODRAFT_76815"/>
</dbReference>
<reference evidence="1 2" key="1">
    <citation type="journal article" date="2011" name="Science">
        <title>The Selaginella genome identifies genetic changes associated with the evolution of vascular plants.</title>
        <authorList>
            <person name="Banks J.A."/>
            <person name="Nishiyama T."/>
            <person name="Hasebe M."/>
            <person name="Bowman J.L."/>
            <person name="Gribskov M."/>
            <person name="dePamphilis C."/>
            <person name="Albert V.A."/>
            <person name="Aono N."/>
            <person name="Aoyama T."/>
            <person name="Ambrose B.A."/>
            <person name="Ashton N.W."/>
            <person name="Axtell M.J."/>
            <person name="Barker E."/>
            <person name="Barker M.S."/>
            <person name="Bennetzen J.L."/>
            <person name="Bonawitz N.D."/>
            <person name="Chapple C."/>
            <person name="Cheng C."/>
            <person name="Correa L.G."/>
            <person name="Dacre M."/>
            <person name="DeBarry J."/>
            <person name="Dreyer I."/>
            <person name="Elias M."/>
            <person name="Engstrom E.M."/>
            <person name="Estelle M."/>
            <person name="Feng L."/>
            <person name="Finet C."/>
            <person name="Floyd S.K."/>
            <person name="Frommer W.B."/>
            <person name="Fujita T."/>
            <person name="Gramzow L."/>
            <person name="Gutensohn M."/>
            <person name="Harholt J."/>
            <person name="Hattori M."/>
            <person name="Heyl A."/>
            <person name="Hirai T."/>
            <person name="Hiwatashi Y."/>
            <person name="Ishikawa M."/>
            <person name="Iwata M."/>
            <person name="Karol K.G."/>
            <person name="Koehler B."/>
            <person name="Kolukisaoglu U."/>
            <person name="Kubo M."/>
            <person name="Kurata T."/>
            <person name="Lalonde S."/>
            <person name="Li K."/>
            <person name="Li Y."/>
            <person name="Litt A."/>
            <person name="Lyons E."/>
            <person name="Manning G."/>
            <person name="Maruyama T."/>
            <person name="Michael T.P."/>
            <person name="Mikami K."/>
            <person name="Miyazaki S."/>
            <person name="Morinaga S."/>
            <person name="Murata T."/>
            <person name="Mueller-Roeber B."/>
            <person name="Nelson D.R."/>
            <person name="Obara M."/>
            <person name="Oguri Y."/>
            <person name="Olmstead R.G."/>
            <person name="Onodera N."/>
            <person name="Petersen B.L."/>
            <person name="Pils B."/>
            <person name="Prigge M."/>
            <person name="Rensing S.A."/>
            <person name="Riano-Pachon D.M."/>
            <person name="Roberts A.W."/>
            <person name="Sato Y."/>
            <person name="Scheller H.V."/>
            <person name="Schulz B."/>
            <person name="Schulz C."/>
            <person name="Shakirov E.V."/>
            <person name="Shibagaki N."/>
            <person name="Shinohara N."/>
            <person name="Shippen D.E."/>
            <person name="Soerensen I."/>
            <person name="Sotooka R."/>
            <person name="Sugimoto N."/>
            <person name="Sugita M."/>
            <person name="Sumikawa N."/>
            <person name="Tanurdzic M."/>
            <person name="Theissen G."/>
            <person name="Ulvskov P."/>
            <person name="Wakazuki S."/>
            <person name="Weng J.K."/>
            <person name="Willats W.W."/>
            <person name="Wipf D."/>
            <person name="Wolf P.G."/>
            <person name="Yang L."/>
            <person name="Zimmer A.D."/>
            <person name="Zhu Q."/>
            <person name="Mitros T."/>
            <person name="Hellsten U."/>
            <person name="Loque D."/>
            <person name="Otillar R."/>
            <person name="Salamov A."/>
            <person name="Schmutz J."/>
            <person name="Shapiro H."/>
            <person name="Lindquist E."/>
            <person name="Lucas S."/>
            <person name="Rokhsar D."/>
            <person name="Grigoriev I.V."/>
        </authorList>
    </citation>
    <scope>NUCLEOTIDE SEQUENCE [LARGE SCALE GENOMIC DNA]</scope>
</reference>
<dbReference type="OrthoDB" id="1920822at2759"/>
<evidence type="ECO:0000313" key="2">
    <source>
        <dbReference type="Proteomes" id="UP000001514"/>
    </source>
</evidence>
<dbReference type="AlphaFoldDB" id="D8QRE0"/>
<organism evidence="2">
    <name type="scientific">Selaginella moellendorffii</name>
    <name type="common">Spikemoss</name>
    <dbReference type="NCBI Taxonomy" id="88036"/>
    <lineage>
        <taxon>Eukaryota</taxon>
        <taxon>Viridiplantae</taxon>
        <taxon>Streptophyta</taxon>
        <taxon>Embryophyta</taxon>
        <taxon>Tracheophyta</taxon>
        <taxon>Lycopodiopsida</taxon>
        <taxon>Selaginellales</taxon>
        <taxon>Selaginellaceae</taxon>
        <taxon>Selaginella</taxon>
    </lineage>
</organism>
<proteinExistence type="predicted"/>
<dbReference type="KEGG" id="smo:SELMODRAFT_76815"/>
<name>D8QRE0_SELML</name>
<dbReference type="EMBL" id="GL377566">
    <property type="protein sequence ID" value="EFJ37230.1"/>
    <property type="molecule type" value="Genomic_DNA"/>
</dbReference>
<dbReference type="FunCoup" id="D8QRE0">
    <property type="interactions" value="1027"/>
</dbReference>